<accession>K6XW77</accession>
<dbReference type="RefSeq" id="WP_006993005.1">
    <property type="nucleotide sequence ID" value="NZ_BAEP01000052.1"/>
</dbReference>
<dbReference type="OrthoDB" id="9801725at2"/>
<dbReference type="InterPro" id="IPR035917">
    <property type="entry name" value="YjbQ-like_sf"/>
</dbReference>
<sequence>MTNSLPIWQQFQLSLRAKPRGFHLITDEIERQLEVLATINIGILHLFIQHTSASLTINENADPTVRSDLESHINQAVPENAAYYLHIYEGSDDMPAHIKASVFGSNITIPIQNGRLALGTWQGIYLGEHRNHGGERSVIATITGQ</sequence>
<protein>
    <submittedName>
        <fullName evidence="2">Uncharacterized protein</fullName>
    </submittedName>
</protein>
<comment type="caution">
    <text evidence="2">The sequence shown here is derived from an EMBL/GenBank/DDBJ whole genome shotgun (WGS) entry which is preliminary data.</text>
</comment>
<dbReference type="InterPro" id="IPR001602">
    <property type="entry name" value="UPF0047_YjbQ-like"/>
</dbReference>
<reference evidence="2 3" key="1">
    <citation type="journal article" date="2017" name="Antonie Van Leeuwenhoek">
        <title>Rhizobium rhizosphaerae sp. nov., a novel species isolated from rice rhizosphere.</title>
        <authorList>
            <person name="Zhao J.J."/>
            <person name="Zhang J."/>
            <person name="Zhang R.J."/>
            <person name="Zhang C.W."/>
            <person name="Yin H.Q."/>
            <person name="Zhang X.X."/>
        </authorList>
    </citation>
    <scope>NUCLEOTIDE SEQUENCE [LARGE SCALE GENOMIC DNA]</scope>
    <source>
        <strain evidence="2 3">KMM 241</strain>
    </source>
</reference>
<evidence type="ECO:0000313" key="3">
    <source>
        <dbReference type="Proteomes" id="UP000006263"/>
    </source>
</evidence>
<gene>
    <name evidence="2" type="ORF">GMES_2559</name>
</gene>
<organism evidence="2 3">
    <name type="scientific">Paraglaciecola mesophila KMM 241</name>
    <dbReference type="NCBI Taxonomy" id="1128912"/>
    <lineage>
        <taxon>Bacteria</taxon>
        <taxon>Pseudomonadati</taxon>
        <taxon>Pseudomonadota</taxon>
        <taxon>Gammaproteobacteria</taxon>
        <taxon>Alteromonadales</taxon>
        <taxon>Alteromonadaceae</taxon>
        <taxon>Paraglaciecola</taxon>
    </lineage>
</organism>
<dbReference type="Gene3D" id="2.60.120.460">
    <property type="entry name" value="YjbQ-like"/>
    <property type="match status" value="1"/>
</dbReference>
<name>K6XW77_9ALTE</name>
<dbReference type="NCBIfam" id="TIGR00149">
    <property type="entry name" value="TIGR00149_YjbQ"/>
    <property type="match status" value="1"/>
</dbReference>
<dbReference type="AlphaFoldDB" id="K6XW77"/>
<evidence type="ECO:0000313" key="2">
    <source>
        <dbReference type="EMBL" id="GAC24854.1"/>
    </source>
</evidence>
<dbReference type="PANTHER" id="PTHR30615:SF8">
    <property type="entry name" value="UPF0047 PROTEIN C4A8.02C"/>
    <property type="match status" value="1"/>
</dbReference>
<dbReference type="Proteomes" id="UP000006263">
    <property type="component" value="Unassembled WGS sequence"/>
</dbReference>
<evidence type="ECO:0000256" key="1">
    <source>
        <dbReference type="ARBA" id="ARBA00005534"/>
    </source>
</evidence>
<dbReference type="eggNOG" id="COG0432">
    <property type="taxonomic scope" value="Bacteria"/>
</dbReference>
<comment type="similarity">
    <text evidence="1">Belongs to the UPF0047 family.</text>
</comment>
<dbReference type="Pfam" id="PF01894">
    <property type="entry name" value="YjbQ"/>
    <property type="match status" value="1"/>
</dbReference>
<dbReference type="EMBL" id="BAEP01000052">
    <property type="protein sequence ID" value="GAC24854.1"/>
    <property type="molecule type" value="Genomic_DNA"/>
</dbReference>
<dbReference type="PIRSF" id="PIRSF004681">
    <property type="entry name" value="UCP004681"/>
    <property type="match status" value="1"/>
</dbReference>
<dbReference type="SUPFAM" id="SSF111038">
    <property type="entry name" value="YjbQ-like"/>
    <property type="match status" value="1"/>
</dbReference>
<dbReference type="PANTHER" id="PTHR30615">
    <property type="entry name" value="UNCHARACTERIZED PROTEIN YJBQ-RELATED"/>
    <property type="match status" value="1"/>
</dbReference>
<proteinExistence type="inferred from homology"/>